<keyword evidence="6" id="KW-0408">Iron</keyword>
<evidence type="ECO:0000256" key="4">
    <source>
        <dbReference type="ARBA" id="ARBA00022485"/>
    </source>
</evidence>
<comment type="similarity">
    <text evidence="3">Belongs to the WhiB family.</text>
</comment>
<dbReference type="OrthoDB" id="4954884at2"/>
<comment type="subcellular location">
    <subcellularLocation>
        <location evidence="2">Cytoplasm</location>
    </subcellularLocation>
</comment>
<reference evidence="14" key="1">
    <citation type="submission" date="2016-06" db="EMBL/GenBank/DDBJ databases">
        <authorList>
            <person name="Varghese N."/>
        </authorList>
    </citation>
    <scope>NUCLEOTIDE SEQUENCE [LARGE SCALE GENOMIC DNA]</scope>
    <source>
        <strain evidence="14">DSM 45344</strain>
    </source>
</reference>
<keyword evidence="7" id="KW-0411">Iron-sulfur</keyword>
<keyword evidence="9" id="KW-0238">DNA-binding</keyword>
<organism evidence="13 14">
    <name type="scientific">Micromonospora krabiensis</name>
    <dbReference type="NCBI Taxonomy" id="307121"/>
    <lineage>
        <taxon>Bacteria</taxon>
        <taxon>Bacillati</taxon>
        <taxon>Actinomycetota</taxon>
        <taxon>Actinomycetes</taxon>
        <taxon>Micromonosporales</taxon>
        <taxon>Micromonosporaceae</taxon>
        <taxon>Micromonospora</taxon>
    </lineage>
</organism>
<dbReference type="AlphaFoldDB" id="A0A1C3N5R5"/>
<dbReference type="GO" id="GO:0005737">
    <property type="term" value="C:cytoplasm"/>
    <property type="evidence" value="ECO:0007669"/>
    <property type="project" value="UniProtKB-SubCell"/>
</dbReference>
<dbReference type="EMBL" id="LT598496">
    <property type="protein sequence ID" value="SBV27886.1"/>
    <property type="molecule type" value="Genomic_DNA"/>
</dbReference>
<evidence type="ECO:0000256" key="1">
    <source>
        <dbReference type="ARBA" id="ARBA00001966"/>
    </source>
</evidence>
<dbReference type="InterPro" id="IPR034768">
    <property type="entry name" value="4FE4S_WBL"/>
</dbReference>
<keyword evidence="14" id="KW-1185">Reference proteome</keyword>
<keyword evidence="5" id="KW-0479">Metal-binding</keyword>
<evidence type="ECO:0000313" key="13">
    <source>
        <dbReference type="EMBL" id="SBV27886.1"/>
    </source>
</evidence>
<evidence type="ECO:0000256" key="10">
    <source>
        <dbReference type="ARBA" id="ARBA00023157"/>
    </source>
</evidence>
<accession>A0A1C3N5R5</accession>
<evidence type="ECO:0000256" key="5">
    <source>
        <dbReference type="ARBA" id="ARBA00022723"/>
    </source>
</evidence>
<keyword evidence="10" id="KW-1015">Disulfide bond</keyword>
<keyword evidence="4" id="KW-0004">4Fe-4S</keyword>
<evidence type="ECO:0000256" key="8">
    <source>
        <dbReference type="ARBA" id="ARBA00023015"/>
    </source>
</evidence>
<dbReference type="PANTHER" id="PTHR38839">
    <property type="entry name" value="TRANSCRIPTIONAL REGULATOR WHID-RELATED"/>
    <property type="match status" value="1"/>
</dbReference>
<evidence type="ECO:0000256" key="9">
    <source>
        <dbReference type="ARBA" id="ARBA00023125"/>
    </source>
</evidence>
<dbReference type="Proteomes" id="UP000199393">
    <property type="component" value="Chromosome I"/>
</dbReference>
<evidence type="ECO:0000256" key="3">
    <source>
        <dbReference type="ARBA" id="ARBA00006597"/>
    </source>
</evidence>
<evidence type="ECO:0000256" key="2">
    <source>
        <dbReference type="ARBA" id="ARBA00004496"/>
    </source>
</evidence>
<sequence length="176" mass="19650">MISATGTQCNPANAEIFFAAQKVDEAVDLCLDCPVMFPCRDLARAEGHVYGVWGGETPDERRAWLVENHPDPEVRAEAARETARIERERERSIIRKREHRAYLRIVAAQAGVALNKPVDAESDGPTIQQVRSRQLATIARQMRAAGADMDEIAEELGATRRTIQRYMSAKYDNIAA</sequence>
<evidence type="ECO:0000256" key="6">
    <source>
        <dbReference type="ARBA" id="ARBA00023004"/>
    </source>
</evidence>
<dbReference type="GO" id="GO:0003677">
    <property type="term" value="F:DNA binding"/>
    <property type="evidence" value="ECO:0007669"/>
    <property type="project" value="UniProtKB-KW"/>
</dbReference>
<feature type="domain" description="4Fe-4S Wbl-type" evidence="12">
    <location>
        <begin position="8"/>
        <end position="63"/>
    </location>
</feature>
<dbReference type="GO" id="GO:0045454">
    <property type="term" value="P:cell redox homeostasis"/>
    <property type="evidence" value="ECO:0007669"/>
    <property type="project" value="TreeGrafter"/>
</dbReference>
<name>A0A1C3N5R5_9ACTN</name>
<gene>
    <name evidence="13" type="ORF">GA0070620_3417</name>
</gene>
<dbReference type="PROSITE" id="PS51674">
    <property type="entry name" value="4FE4S_WBL"/>
    <property type="match status" value="1"/>
</dbReference>
<dbReference type="RefSeq" id="WP_091592064.1">
    <property type="nucleotide sequence ID" value="NZ_JBHRWG010000004.1"/>
</dbReference>
<protein>
    <submittedName>
        <fullName evidence="13">Transcription factor WhiB</fullName>
    </submittedName>
</protein>
<keyword evidence="8" id="KW-0805">Transcription regulation</keyword>
<dbReference type="STRING" id="307121.GA0070620_3417"/>
<evidence type="ECO:0000259" key="12">
    <source>
        <dbReference type="PROSITE" id="PS51674"/>
    </source>
</evidence>
<dbReference type="GO" id="GO:0051539">
    <property type="term" value="F:4 iron, 4 sulfur cluster binding"/>
    <property type="evidence" value="ECO:0007669"/>
    <property type="project" value="UniProtKB-KW"/>
</dbReference>
<dbReference type="GO" id="GO:0046872">
    <property type="term" value="F:metal ion binding"/>
    <property type="evidence" value="ECO:0007669"/>
    <property type="project" value="UniProtKB-KW"/>
</dbReference>
<proteinExistence type="inferred from homology"/>
<evidence type="ECO:0000313" key="14">
    <source>
        <dbReference type="Proteomes" id="UP000199393"/>
    </source>
</evidence>
<dbReference type="GO" id="GO:0045892">
    <property type="term" value="P:negative regulation of DNA-templated transcription"/>
    <property type="evidence" value="ECO:0007669"/>
    <property type="project" value="TreeGrafter"/>
</dbReference>
<comment type="cofactor">
    <cofactor evidence="1">
        <name>[4Fe-4S] cluster</name>
        <dbReference type="ChEBI" id="CHEBI:49883"/>
    </cofactor>
</comment>
<dbReference type="Pfam" id="PF02467">
    <property type="entry name" value="Whib"/>
    <property type="match status" value="1"/>
</dbReference>
<keyword evidence="11" id="KW-0804">Transcription</keyword>
<dbReference type="InterPro" id="IPR003482">
    <property type="entry name" value="Whib"/>
</dbReference>
<dbReference type="GO" id="GO:0047134">
    <property type="term" value="F:protein-disulfide reductase [NAD(P)H] activity"/>
    <property type="evidence" value="ECO:0007669"/>
    <property type="project" value="TreeGrafter"/>
</dbReference>
<evidence type="ECO:0000256" key="7">
    <source>
        <dbReference type="ARBA" id="ARBA00023014"/>
    </source>
</evidence>
<evidence type="ECO:0000256" key="11">
    <source>
        <dbReference type="ARBA" id="ARBA00023163"/>
    </source>
</evidence>